<keyword evidence="4" id="KW-0963">Cytoplasm</keyword>
<evidence type="ECO:0000313" key="9">
    <source>
        <dbReference type="Proteomes" id="UP000279259"/>
    </source>
</evidence>
<feature type="region of interest" description="Disordered" evidence="6">
    <location>
        <begin position="263"/>
        <end position="283"/>
    </location>
</feature>
<dbReference type="EMBL" id="RSCD01000029">
    <property type="protein sequence ID" value="RSH81566.1"/>
    <property type="molecule type" value="Genomic_DNA"/>
</dbReference>
<dbReference type="PANTHER" id="PTHR21664:SF1">
    <property type="entry name" value="NUDC DOMAIN-CONTAINING PROTEIN 1"/>
    <property type="match status" value="1"/>
</dbReference>
<dbReference type="InterPro" id="IPR007052">
    <property type="entry name" value="CS_dom"/>
</dbReference>
<evidence type="ECO:0000313" key="8">
    <source>
        <dbReference type="EMBL" id="RSH81566.1"/>
    </source>
</evidence>
<dbReference type="Gene3D" id="2.60.40.790">
    <property type="match status" value="1"/>
</dbReference>
<evidence type="ECO:0000256" key="4">
    <source>
        <dbReference type="ARBA" id="ARBA00022490"/>
    </source>
</evidence>
<name>A0A427XRU7_9TREE</name>
<evidence type="ECO:0000256" key="2">
    <source>
        <dbReference type="ARBA" id="ARBA00004496"/>
    </source>
</evidence>
<gene>
    <name evidence="8" type="ORF">EHS25_006188</name>
</gene>
<comment type="caution">
    <text evidence="8">The sequence shown here is derived from an EMBL/GenBank/DDBJ whole genome shotgun (WGS) entry which is preliminary data.</text>
</comment>
<dbReference type="CDD" id="cd06467">
    <property type="entry name" value="p23_NUDC_like"/>
    <property type="match status" value="1"/>
</dbReference>
<dbReference type="Pfam" id="PF04969">
    <property type="entry name" value="CS"/>
    <property type="match status" value="1"/>
</dbReference>
<protein>
    <recommendedName>
        <fullName evidence="3">NudC domain-containing protein 1</fullName>
    </recommendedName>
</protein>
<evidence type="ECO:0000256" key="3">
    <source>
        <dbReference type="ARBA" id="ARBA00018915"/>
    </source>
</evidence>
<evidence type="ECO:0000259" key="7">
    <source>
        <dbReference type="PROSITE" id="PS51203"/>
    </source>
</evidence>
<dbReference type="PANTHER" id="PTHR21664">
    <property type="entry name" value="CHRONIC MYELOGENOUS LEUKEMIA TUMOR ANTIGEN 66"/>
    <property type="match status" value="1"/>
</dbReference>
<evidence type="ECO:0000256" key="1">
    <source>
        <dbReference type="ARBA" id="ARBA00004123"/>
    </source>
</evidence>
<evidence type="ECO:0000256" key="6">
    <source>
        <dbReference type="SAM" id="MobiDB-lite"/>
    </source>
</evidence>
<keyword evidence="5" id="KW-0539">Nucleus</keyword>
<dbReference type="InterPro" id="IPR008978">
    <property type="entry name" value="HSP20-like_chaperone"/>
</dbReference>
<dbReference type="InterPro" id="IPR037895">
    <property type="entry name" value="NUDCD1"/>
</dbReference>
<accession>A0A427XRU7</accession>
<proteinExistence type="predicted"/>
<dbReference type="Proteomes" id="UP000279259">
    <property type="component" value="Unassembled WGS sequence"/>
</dbReference>
<dbReference type="SUPFAM" id="SSF49764">
    <property type="entry name" value="HSP20-like chaperones"/>
    <property type="match status" value="1"/>
</dbReference>
<dbReference type="GO" id="GO:0005634">
    <property type="term" value="C:nucleus"/>
    <property type="evidence" value="ECO:0007669"/>
    <property type="project" value="UniProtKB-SubCell"/>
</dbReference>
<feature type="domain" description="CS" evidence="7">
    <location>
        <begin position="318"/>
        <end position="419"/>
    </location>
</feature>
<dbReference type="STRING" id="1890683.A0A427XRU7"/>
<reference evidence="8 9" key="1">
    <citation type="submission" date="2018-11" db="EMBL/GenBank/DDBJ databases">
        <title>Genome sequence of Saitozyma podzolica DSM 27192.</title>
        <authorList>
            <person name="Aliyu H."/>
            <person name="Gorte O."/>
            <person name="Ochsenreither K."/>
        </authorList>
    </citation>
    <scope>NUCLEOTIDE SEQUENCE [LARGE SCALE GENOMIC DNA]</scope>
    <source>
        <strain evidence="8 9">DSM 27192</strain>
    </source>
</reference>
<feature type="compositionally biased region" description="Acidic residues" evidence="6">
    <location>
        <begin position="267"/>
        <end position="276"/>
    </location>
</feature>
<dbReference type="AlphaFoldDB" id="A0A427XRU7"/>
<evidence type="ECO:0000256" key="5">
    <source>
        <dbReference type="ARBA" id="ARBA00023242"/>
    </source>
</evidence>
<dbReference type="OrthoDB" id="428655at2759"/>
<sequence length="682" mass="73880">MSYLFPPQRELLYPQFETYRLKSLDPATDVISFPLPGAGATQSRVGYNQHHLSFKETRARISWDHLAVGEGARGLYVDADWAVIGFELGPDLKPKFSRLAELPVPISSSEASQQYEYPTVAPLSSTHWAISSGSGSLYILKTSAPDSDTFTGEWTARYDLTLPGSPQSVPFLIQSAHAVTVDDIRLLVSRSVPGEVKGKRRAHATTFEIVEMSLDPAHRTDVDGSESPSPSIRWILQGSDLPYWCVWSGSGWIVLSEEPFGLSSADEAMEEEETPEEEAKREREEKIAKLGLGASLAGGEVAEPIPVKQPEPAPEPDDKVWPFSWTQDADTVNVTIPLPAGTERSDFTISLTASTLSLTLRPERLAEATSLQAFLSIPTRTFFNDIDHASTTYVFDAARHVVELSISKAEENNRWPAVFLPEDEDEEEVPETLSASVLAAVRETFSSIKTRQADEPEGNHPAIPALLREEMDFDLDDGEDYGDKVEGKFADLSGGKVGRDVLVGHILDGKPSWSKQSTSVLATPLRSDDTAQSTQGVILKSAVDGLLFSPESGVDPATTPWTHISTVPALAFVMSSKRDLRTVRYLTPGSHPDSPTPPKRPRTEESSKTIVLAFDAGSSSAGQGNVYIYYPPTSKTTALQGVIGVSGGERGALLGVGCVSVEGKDVVVALCEKELVILGGVL</sequence>
<feature type="region of interest" description="Disordered" evidence="6">
    <location>
        <begin position="585"/>
        <end position="606"/>
    </location>
</feature>
<comment type="subcellular location">
    <subcellularLocation>
        <location evidence="2">Cytoplasm</location>
    </subcellularLocation>
    <subcellularLocation>
        <location evidence="1">Nucleus</location>
    </subcellularLocation>
</comment>
<organism evidence="8 9">
    <name type="scientific">Saitozyma podzolica</name>
    <dbReference type="NCBI Taxonomy" id="1890683"/>
    <lineage>
        <taxon>Eukaryota</taxon>
        <taxon>Fungi</taxon>
        <taxon>Dikarya</taxon>
        <taxon>Basidiomycota</taxon>
        <taxon>Agaricomycotina</taxon>
        <taxon>Tremellomycetes</taxon>
        <taxon>Tremellales</taxon>
        <taxon>Trimorphomycetaceae</taxon>
        <taxon>Saitozyma</taxon>
    </lineage>
</organism>
<keyword evidence="9" id="KW-1185">Reference proteome</keyword>
<dbReference type="GO" id="GO:0005737">
    <property type="term" value="C:cytoplasm"/>
    <property type="evidence" value="ECO:0007669"/>
    <property type="project" value="UniProtKB-SubCell"/>
</dbReference>
<dbReference type="PROSITE" id="PS51203">
    <property type="entry name" value="CS"/>
    <property type="match status" value="1"/>
</dbReference>